<dbReference type="AlphaFoldDB" id="A0A9Q1KNV7"/>
<evidence type="ECO:0000313" key="7">
    <source>
        <dbReference type="Proteomes" id="UP001153076"/>
    </source>
</evidence>
<accession>A0A9Q1KNV7</accession>
<keyword evidence="2" id="KW-0677">Repeat</keyword>
<dbReference type="SMART" id="SM00054">
    <property type="entry name" value="EFh"/>
    <property type="match status" value="4"/>
</dbReference>
<dbReference type="GO" id="GO:0005783">
    <property type="term" value="C:endoplasmic reticulum"/>
    <property type="evidence" value="ECO:0007669"/>
    <property type="project" value="TreeGrafter"/>
</dbReference>
<evidence type="ECO:0000256" key="1">
    <source>
        <dbReference type="ARBA" id="ARBA00022723"/>
    </source>
</evidence>
<feature type="transmembrane region" description="Helical" evidence="4">
    <location>
        <begin position="6"/>
        <end position="24"/>
    </location>
</feature>
<dbReference type="PANTHER" id="PTHR10827">
    <property type="entry name" value="RETICULOCALBIN"/>
    <property type="match status" value="1"/>
</dbReference>
<dbReference type="Pfam" id="PF13202">
    <property type="entry name" value="EF-hand_5"/>
    <property type="match status" value="2"/>
</dbReference>
<dbReference type="Pfam" id="PF13499">
    <property type="entry name" value="EF-hand_7"/>
    <property type="match status" value="1"/>
</dbReference>
<dbReference type="PROSITE" id="PS50222">
    <property type="entry name" value="EF_HAND_2"/>
    <property type="match status" value="1"/>
</dbReference>
<dbReference type="PROSITE" id="PS00018">
    <property type="entry name" value="EF_HAND_1"/>
    <property type="match status" value="4"/>
</dbReference>
<dbReference type="PANTHER" id="PTHR10827:SF98">
    <property type="entry name" value="45 KDA CALCIUM-BINDING PROTEIN"/>
    <property type="match status" value="1"/>
</dbReference>
<comment type="caution">
    <text evidence="6">The sequence shown here is derived from an EMBL/GenBank/DDBJ whole genome shotgun (WGS) entry which is preliminary data.</text>
</comment>
<sequence length="347" mass="40459">MTKAVAIYLIIATAFVALLLLQPFQKPSKSGGPRNVRLSRRLGGSGLRTLHFDPLVAKMEQNAEAKRIIKMENNENDKNNSGNKSGEVVEVLDAEIGEEDEVYFGEDGKLNLTLRLTILFPLIDRMPKDGYVGLKELENWNIMQAHERMHHRTRKVLDQNDKNEDGLISFFEYLPHFSEEDIKKNNRSQGEAGWWMEQFKNADVDQDGRLNFEELQERMDRDNDGMLSFEEFRDNAYGTFKTYYGFVYGENNVPLSLVQFSNLDVNKDGLLSTEELKSVQQFLFPGELDYARFITTYLMKEVDDNHDGRLSLDEILRHENKFYHSIYIRDDEDEDEDEDYVHIHDEF</sequence>
<dbReference type="Gene3D" id="1.10.238.10">
    <property type="entry name" value="EF-hand"/>
    <property type="match status" value="2"/>
</dbReference>
<feature type="domain" description="EF-hand" evidence="5">
    <location>
        <begin position="190"/>
        <end position="225"/>
    </location>
</feature>
<evidence type="ECO:0000256" key="2">
    <source>
        <dbReference type="ARBA" id="ARBA00022737"/>
    </source>
</evidence>
<dbReference type="EMBL" id="JAKOGI010000058">
    <property type="protein sequence ID" value="KAJ8446229.1"/>
    <property type="molecule type" value="Genomic_DNA"/>
</dbReference>
<dbReference type="OrthoDB" id="293868at2759"/>
<reference evidence="6" key="1">
    <citation type="submission" date="2022-04" db="EMBL/GenBank/DDBJ databases">
        <title>Carnegiea gigantea Genome sequencing and assembly v2.</title>
        <authorList>
            <person name="Copetti D."/>
            <person name="Sanderson M.J."/>
            <person name="Burquez A."/>
            <person name="Wojciechowski M.F."/>
        </authorList>
    </citation>
    <scope>NUCLEOTIDE SEQUENCE</scope>
    <source>
        <strain evidence="6">SGP5-SGP5p</strain>
        <tissue evidence="6">Aerial part</tissue>
    </source>
</reference>
<dbReference type="Proteomes" id="UP001153076">
    <property type="component" value="Unassembled WGS sequence"/>
</dbReference>
<evidence type="ECO:0000259" key="5">
    <source>
        <dbReference type="PROSITE" id="PS50222"/>
    </source>
</evidence>
<dbReference type="InterPro" id="IPR002048">
    <property type="entry name" value="EF_hand_dom"/>
</dbReference>
<proteinExistence type="predicted"/>
<evidence type="ECO:0000256" key="3">
    <source>
        <dbReference type="ARBA" id="ARBA00022837"/>
    </source>
</evidence>
<dbReference type="InterPro" id="IPR011992">
    <property type="entry name" value="EF-hand-dom_pair"/>
</dbReference>
<dbReference type="SUPFAM" id="SSF47473">
    <property type="entry name" value="EF-hand"/>
    <property type="match status" value="2"/>
</dbReference>
<keyword evidence="4" id="KW-1133">Transmembrane helix</keyword>
<keyword evidence="7" id="KW-1185">Reference proteome</keyword>
<name>A0A9Q1KNV7_9CARY</name>
<organism evidence="6 7">
    <name type="scientific">Carnegiea gigantea</name>
    <dbReference type="NCBI Taxonomy" id="171969"/>
    <lineage>
        <taxon>Eukaryota</taxon>
        <taxon>Viridiplantae</taxon>
        <taxon>Streptophyta</taxon>
        <taxon>Embryophyta</taxon>
        <taxon>Tracheophyta</taxon>
        <taxon>Spermatophyta</taxon>
        <taxon>Magnoliopsida</taxon>
        <taxon>eudicotyledons</taxon>
        <taxon>Gunneridae</taxon>
        <taxon>Pentapetalae</taxon>
        <taxon>Caryophyllales</taxon>
        <taxon>Cactineae</taxon>
        <taxon>Cactaceae</taxon>
        <taxon>Cactoideae</taxon>
        <taxon>Echinocereeae</taxon>
        <taxon>Carnegiea</taxon>
    </lineage>
</organism>
<protein>
    <recommendedName>
        <fullName evidence="5">EF-hand domain-containing protein</fullName>
    </recommendedName>
</protein>
<evidence type="ECO:0000313" key="6">
    <source>
        <dbReference type="EMBL" id="KAJ8446229.1"/>
    </source>
</evidence>
<keyword evidence="4" id="KW-0472">Membrane</keyword>
<keyword evidence="1" id="KW-0479">Metal-binding</keyword>
<dbReference type="InterPro" id="IPR018247">
    <property type="entry name" value="EF_Hand_1_Ca_BS"/>
</dbReference>
<keyword evidence="3" id="KW-0106">Calcium</keyword>
<dbReference type="GO" id="GO:0005509">
    <property type="term" value="F:calcium ion binding"/>
    <property type="evidence" value="ECO:0007669"/>
    <property type="project" value="InterPro"/>
</dbReference>
<gene>
    <name evidence="6" type="ORF">Cgig2_016000</name>
</gene>
<keyword evidence="4" id="KW-0812">Transmembrane</keyword>
<evidence type="ECO:0000256" key="4">
    <source>
        <dbReference type="SAM" id="Phobius"/>
    </source>
</evidence>